<accession>A0A160VAE3</accession>
<dbReference type="AlphaFoldDB" id="A0A160VAE3"/>
<gene>
    <name evidence="2" type="ORF">MGWOODY_Clf2066</name>
</gene>
<feature type="compositionally biased region" description="Basic and acidic residues" evidence="1">
    <location>
        <begin position="11"/>
        <end position="20"/>
    </location>
</feature>
<evidence type="ECO:0000256" key="1">
    <source>
        <dbReference type="SAM" id="MobiDB-lite"/>
    </source>
</evidence>
<reference evidence="2" key="1">
    <citation type="submission" date="2015-10" db="EMBL/GenBank/DDBJ databases">
        <authorList>
            <person name="Gilbert D.G."/>
        </authorList>
    </citation>
    <scope>NUCLEOTIDE SEQUENCE</scope>
</reference>
<proteinExistence type="predicted"/>
<organism evidence="2">
    <name type="scientific">hydrothermal vent metagenome</name>
    <dbReference type="NCBI Taxonomy" id="652676"/>
    <lineage>
        <taxon>unclassified sequences</taxon>
        <taxon>metagenomes</taxon>
        <taxon>ecological metagenomes</taxon>
    </lineage>
</organism>
<name>A0A160VAE3_9ZZZZ</name>
<protein>
    <submittedName>
        <fullName evidence="2">Uncharacterized protein</fullName>
    </submittedName>
</protein>
<sequence length="43" mass="5064">MVRSKPRVKKDKPAETTEAFVKRINSEARVRNGLKQNLKRARR</sequence>
<feature type="region of interest" description="Disordered" evidence="1">
    <location>
        <begin position="1"/>
        <end position="20"/>
    </location>
</feature>
<evidence type="ECO:0000313" key="2">
    <source>
        <dbReference type="EMBL" id="CUV03136.1"/>
    </source>
</evidence>
<feature type="compositionally biased region" description="Basic residues" evidence="1">
    <location>
        <begin position="1"/>
        <end position="10"/>
    </location>
</feature>
<dbReference type="EMBL" id="FAXA01000355">
    <property type="protein sequence ID" value="CUV03136.1"/>
    <property type="molecule type" value="Genomic_DNA"/>
</dbReference>